<accession>A0AAW3TRA7</accession>
<organism evidence="2 3">
    <name type="scientific">Sphingomonas aquatilis</name>
    <dbReference type="NCBI Taxonomy" id="93063"/>
    <lineage>
        <taxon>Bacteria</taxon>
        <taxon>Pseudomonadati</taxon>
        <taxon>Pseudomonadota</taxon>
        <taxon>Alphaproteobacteria</taxon>
        <taxon>Sphingomonadales</taxon>
        <taxon>Sphingomonadaceae</taxon>
        <taxon>Sphingomonas</taxon>
    </lineage>
</organism>
<sequence>MRSVDAHEPCAYFHSMKHDPIASGKRKPVNLSLDTGIVAMAKEAGVNLSQVSEAAIREAGRKLRDASWKEENRDWITAHRRWVEENELPLEKYRLF</sequence>
<dbReference type="EMBL" id="JACIDB010000002">
    <property type="protein sequence ID" value="MBB3875132.1"/>
    <property type="molecule type" value="Genomic_DNA"/>
</dbReference>
<dbReference type="Proteomes" id="UP000528945">
    <property type="component" value="Unassembled WGS sequence"/>
</dbReference>
<proteinExistence type="predicted"/>
<dbReference type="AlphaFoldDB" id="A0AAW3TRA7"/>
<keyword evidence="1" id="KW-1277">Toxin-antitoxin system</keyword>
<comment type="caution">
    <text evidence="2">The sequence shown here is derived from an EMBL/GenBank/DDBJ whole genome shotgun (WGS) entry which is preliminary data.</text>
</comment>
<evidence type="ECO:0000313" key="3">
    <source>
        <dbReference type="Proteomes" id="UP000528945"/>
    </source>
</evidence>
<evidence type="ECO:0000313" key="2">
    <source>
        <dbReference type="EMBL" id="MBB3875132.1"/>
    </source>
</evidence>
<dbReference type="Pfam" id="PF07362">
    <property type="entry name" value="CcdA"/>
    <property type="match status" value="1"/>
</dbReference>
<evidence type="ECO:0000256" key="1">
    <source>
        <dbReference type="ARBA" id="ARBA00022649"/>
    </source>
</evidence>
<gene>
    <name evidence="2" type="ORF">GGR47_001367</name>
</gene>
<reference evidence="2 3" key="1">
    <citation type="submission" date="2020-08" db="EMBL/GenBank/DDBJ databases">
        <title>Genomic Encyclopedia of Type Strains, Phase IV (KMG-IV): sequencing the most valuable type-strain genomes for metagenomic binning, comparative biology and taxonomic classification.</title>
        <authorList>
            <person name="Goeker M."/>
        </authorList>
    </citation>
    <scope>NUCLEOTIDE SEQUENCE [LARGE SCALE GENOMIC DNA]</scope>
    <source>
        <strain evidence="2 3">DSM 15581</strain>
    </source>
</reference>
<dbReference type="RefSeq" id="WP_244305132.1">
    <property type="nucleotide sequence ID" value="NZ_JACIDB010000002.1"/>
</dbReference>
<name>A0AAW3TRA7_9SPHN</name>
<protein>
    <submittedName>
        <fullName evidence="2">Antitoxin CcdA</fullName>
    </submittedName>
</protein>
<dbReference type="InterPro" id="IPR009956">
    <property type="entry name" value="Post-segregation_anti-tox_CcdA"/>
</dbReference>
<keyword evidence="3" id="KW-1185">Reference proteome</keyword>